<evidence type="ECO:0000256" key="1">
    <source>
        <dbReference type="SAM" id="MobiDB-lite"/>
    </source>
</evidence>
<proteinExistence type="predicted"/>
<dbReference type="EMBL" id="KN817582">
    <property type="protein sequence ID" value="KJA18978.1"/>
    <property type="molecule type" value="Genomic_DNA"/>
</dbReference>
<dbReference type="Proteomes" id="UP000054270">
    <property type="component" value="Unassembled WGS sequence"/>
</dbReference>
<accession>A0A0D2M6X9</accession>
<feature type="compositionally biased region" description="Basic residues" evidence="1">
    <location>
        <begin position="13"/>
        <end position="23"/>
    </location>
</feature>
<reference evidence="3" key="1">
    <citation type="submission" date="2014-04" db="EMBL/GenBank/DDBJ databases">
        <title>Evolutionary Origins and Diversification of the Mycorrhizal Mutualists.</title>
        <authorList>
            <consortium name="DOE Joint Genome Institute"/>
            <consortium name="Mycorrhizal Genomics Consortium"/>
            <person name="Kohler A."/>
            <person name="Kuo A."/>
            <person name="Nagy L.G."/>
            <person name="Floudas D."/>
            <person name="Copeland A."/>
            <person name="Barry K.W."/>
            <person name="Cichocki N."/>
            <person name="Veneault-Fourrey C."/>
            <person name="LaButti K."/>
            <person name="Lindquist E.A."/>
            <person name="Lipzen A."/>
            <person name="Lundell T."/>
            <person name="Morin E."/>
            <person name="Murat C."/>
            <person name="Riley R."/>
            <person name="Ohm R."/>
            <person name="Sun H."/>
            <person name="Tunlid A."/>
            <person name="Henrissat B."/>
            <person name="Grigoriev I.V."/>
            <person name="Hibbett D.S."/>
            <person name="Martin F."/>
        </authorList>
    </citation>
    <scope>NUCLEOTIDE SEQUENCE [LARGE SCALE GENOMIC DNA]</scope>
    <source>
        <strain evidence="3">FD-334 SS-4</strain>
    </source>
</reference>
<feature type="region of interest" description="Disordered" evidence="1">
    <location>
        <begin position="1"/>
        <end position="67"/>
    </location>
</feature>
<feature type="compositionally biased region" description="Pro residues" evidence="1">
    <location>
        <begin position="49"/>
        <end position="67"/>
    </location>
</feature>
<sequence length="182" mass="19793">MLAVPPGASGPVRGRRIAPRWRLLRGATSPSRPTVRTSSSSSSYTLPGAPSPPPPPPRTCSPSPPLPSPRPHWPSSWCPSNLAFRKASGLRTSALHAFLPSHLLVSDMEATPSPVKYPGRTLLPTRSLCFFGYSIVSRPMYTDIAWPSSRYFRSALLPPRAYFPDVPPFFGNVRADVECVGN</sequence>
<evidence type="ECO:0000313" key="3">
    <source>
        <dbReference type="Proteomes" id="UP000054270"/>
    </source>
</evidence>
<dbReference type="AlphaFoldDB" id="A0A0D2M6X9"/>
<name>A0A0D2M6X9_HYPSF</name>
<organism evidence="2 3">
    <name type="scientific">Hypholoma sublateritium (strain FD-334 SS-4)</name>
    <dbReference type="NCBI Taxonomy" id="945553"/>
    <lineage>
        <taxon>Eukaryota</taxon>
        <taxon>Fungi</taxon>
        <taxon>Dikarya</taxon>
        <taxon>Basidiomycota</taxon>
        <taxon>Agaricomycotina</taxon>
        <taxon>Agaricomycetes</taxon>
        <taxon>Agaricomycetidae</taxon>
        <taxon>Agaricales</taxon>
        <taxon>Agaricineae</taxon>
        <taxon>Strophariaceae</taxon>
        <taxon>Hypholoma</taxon>
    </lineage>
</organism>
<keyword evidence="3" id="KW-1185">Reference proteome</keyword>
<gene>
    <name evidence="2" type="ORF">HYPSUDRAFT_89649</name>
</gene>
<protein>
    <submittedName>
        <fullName evidence="2">Uncharacterized protein</fullName>
    </submittedName>
</protein>
<evidence type="ECO:0000313" key="2">
    <source>
        <dbReference type="EMBL" id="KJA18978.1"/>
    </source>
</evidence>
<feature type="compositionally biased region" description="Low complexity" evidence="1">
    <location>
        <begin position="28"/>
        <end position="48"/>
    </location>
</feature>